<comment type="caution">
    <text evidence="3">The sequence shown here is derived from an EMBL/GenBank/DDBJ whole genome shotgun (WGS) entry which is preliminary data.</text>
</comment>
<evidence type="ECO:0000313" key="4">
    <source>
        <dbReference type="Proteomes" id="UP000217785"/>
    </source>
</evidence>
<dbReference type="GO" id="GO:0006313">
    <property type="term" value="P:DNA transposition"/>
    <property type="evidence" value="ECO:0007669"/>
    <property type="project" value="InterPro"/>
</dbReference>
<dbReference type="Pfam" id="PF02371">
    <property type="entry name" value="Transposase_20"/>
    <property type="match status" value="1"/>
</dbReference>
<accession>A0A292YGG4</accession>
<dbReference type="Pfam" id="PF01548">
    <property type="entry name" value="DEDD_Tnp_IS110"/>
    <property type="match status" value="1"/>
</dbReference>
<dbReference type="PANTHER" id="PTHR33055:SF15">
    <property type="entry name" value="TRANSPOSASE-RELATED"/>
    <property type="match status" value="1"/>
</dbReference>
<organism evidence="3 4">
    <name type="scientific">Effusibacillus lacus</name>
    <dbReference type="NCBI Taxonomy" id="1348429"/>
    <lineage>
        <taxon>Bacteria</taxon>
        <taxon>Bacillati</taxon>
        <taxon>Bacillota</taxon>
        <taxon>Bacilli</taxon>
        <taxon>Bacillales</taxon>
        <taxon>Alicyclobacillaceae</taxon>
        <taxon>Effusibacillus</taxon>
    </lineage>
</organism>
<dbReference type="InterPro" id="IPR002525">
    <property type="entry name" value="Transp_IS110-like_N"/>
</dbReference>
<dbReference type="GO" id="GO:0003677">
    <property type="term" value="F:DNA binding"/>
    <property type="evidence" value="ECO:0007669"/>
    <property type="project" value="InterPro"/>
</dbReference>
<dbReference type="RefSeq" id="WP_096180092.1">
    <property type="nucleotide sequence ID" value="NZ_BDUF01000002.1"/>
</dbReference>
<evidence type="ECO:0000313" key="3">
    <source>
        <dbReference type="EMBL" id="GAX88418.1"/>
    </source>
</evidence>
<dbReference type="OrthoDB" id="9815354at2"/>
<dbReference type="InterPro" id="IPR047650">
    <property type="entry name" value="Transpos_IS110"/>
</dbReference>
<dbReference type="AlphaFoldDB" id="A0A292YGG4"/>
<proteinExistence type="predicted"/>
<evidence type="ECO:0000259" key="2">
    <source>
        <dbReference type="Pfam" id="PF02371"/>
    </source>
</evidence>
<dbReference type="NCBIfam" id="NF033542">
    <property type="entry name" value="transpos_IS110"/>
    <property type="match status" value="1"/>
</dbReference>
<evidence type="ECO:0000259" key="1">
    <source>
        <dbReference type="Pfam" id="PF01548"/>
    </source>
</evidence>
<protein>
    <submittedName>
        <fullName evidence="3">Transposase</fullName>
    </submittedName>
</protein>
<reference evidence="4" key="1">
    <citation type="submission" date="2017-07" db="EMBL/GenBank/DDBJ databases">
        <title>Draft genome sequence of Effusibacillus lacus strain skLN1.</title>
        <authorList>
            <person name="Watanabe M."/>
            <person name="Kojima H."/>
            <person name="Fukui M."/>
        </authorList>
    </citation>
    <scope>NUCLEOTIDE SEQUENCE [LARGE SCALE GENOMIC DNA]</scope>
    <source>
        <strain evidence="4">skLN1</strain>
    </source>
</reference>
<feature type="domain" description="Transposase IS116/IS110/IS902 C-terminal" evidence="2">
    <location>
        <begin position="249"/>
        <end position="334"/>
    </location>
</feature>
<keyword evidence="4" id="KW-1185">Reference proteome</keyword>
<dbReference type="EMBL" id="BDUF01000002">
    <property type="protein sequence ID" value="GAX88418.1"/>
    <property type="molecule type" value="Genomic_DNA"/>
</dbReference>
<name>A0A292YGG4_9BACL</name>
<gene>
    <name evidence="3" type="ORF">EFBL_0027</name>
</gene>
<dbReference type="Proteomes" id="UP000217785">
    <property type="component" value="Unassembled WGS sequence"/>
</dbReference>
<feature type="domain" description="Transposase IS110-like N-terminal" evidence="1">
    <location>
        <begin position="9"/>
        <end position="152"/>
    </location>
</feature>
<dbReference type="PANTHER" id="PTHR33055">
    <property type="entry name" value="TRANSPOSASE FOR INSERTION SEQUENCE ELEMENT IS1111A"/>
    <property type="match status" value="1"/>
</dbReference>
<dbReference type="InterPro" id="IPR003346">
    <property type="entry name" value="Transposase_20"/>
</dbReference>
<sequence>MDVVYERCCGLDVHKKSITACIMTPDGKEIQTFGTMTEDLLSLVDWIKSKGCTHVAMESTGVYWKPIYNLLELEEIQTLVVNAQHIKAVPGRKTDVKDAEWIANLLRHGLLQGSYIPDRKQRELRELIRYRRSLIDERAREVNRIQKVLEGANIKLSSVATNVLGKSGRAMMEAMIQGVDDPAVLSELAQRRLKNKKGELERALQGLIGPHQKLMLSTQLQHIDFLDQQIAKLDEEIKARMLPFEEDLELLDTIPGVGRRTAEQILAEIGTDMNRFPTAAHLCSWAGMAPGNNESAGKRRSGRTRKGNKKLRSALVEAARAAARTKNTYLSAQYNRLAARRGANRAAVAVGHTILTITYYILVRKQSYIELGADYYEQRKKDAVIKQSIKRLESLGYKVKIEEIA</sequence>
<dbReference type="GO" id="GO:0004803">
    <property type="term" value="F:transposase activity"/>
    <property type="evidence" value="ECO:0007669"/>
    <property type="project" value="InterPro"/>
</dbReference>